<dbReference type="EMBL" id="CAMGYJ010000002">
    <property type="protein sequence ID" value="CAI0380211.1"/>
    <property type="molecule type" value="Genomic_DNA"/>
</dbReference>
<evidence type="ECO:0000313" key="2">
    <source>
        <dbReference type="EMBL" id="CAI0380211.1"/>
    </source>
</evidence>
<keyword evidence="1" id="KW-0472">Membrane</keyword>
<feature type="transmembrane region" description="Helical" evidence="1">
    <location>
        <begin position="20"/>
        <end position="53"/>
    </location>
</feature>
<keyword evidence="1" id="KW-1133">Transmembrane helix</keyword>
<protein>
    <submittedName>
        <fullName evidence="2">Uncharacterized protein</fullName>
    </submittedName>
</protein>
<organism evidence="2 3">
    <name type="scientific">Linum tenue</name>
    <dbReference type="NCBI Taxonomy" id="586396"/>
    <lineage>
        <taxon>Eukaryota</taxon>
        <taxon>Viridiplantae</taxon>
        <taxon>Streptophyta</taxon>
        <taxon>Embryophyta</taxon>
        <taxon>Tracheophyta</taxon>
        <taxon>Spermatophyta</taxon>
        <taxon>Magnoliopsida</taxon>
        <taxon>eudicotyledons</taxon>
        <taxon>Gunneridae</taxon>
        <taxon>Pentapetalae</taxon>
        <taxon>rosids</taxon>
        <taxon>fabids</taxon>
        <taxon>Malpighiales</taxon>
        <taxon>Linaceae</taxon>
        <taxon>Linum</taxon>
    </lineage>
</organism>
<dbReference type="AlphaFoldDB" id="A0AAV0H4K3"/>
<sequence>MSMDLMEALELSVGSGGERSVMVVGVVVVVTGGVNELGLVVGIVGVAAPPAALDKIAVHQRNMQQHYSNAKSFTKLFDE</sequence>
<dbReference type="Proteomes" id="UP001154282">
    <property type="component" value="Unassembled WGS sequence"/>
</dbReference>
<evidence type="ECO:0000313" key="3">
    <source>
        <dbReference type="Proteomes" id="UP001154282"/>
    </source>
</evidence>
<reference evidence="2" key="1">
    <citation type="submission" date="2022-08" db="EMBL/GenBank/DDBJ databases">
        <authorList>
            <person name="Gutierrez-Valencia J."/>
        </authorList>
    </citation>
    <scope>NUCLEOTIDE SEQUENCE</scope>
</reference>
<accession>A0AAV0H4K3</accession>
<keyword evidence="1" id="KW-0812">Transmembrane</keyword>
<name>A0AAV0H4K3_9ROSI</name>
<comment type="caution">
    <text evidence="2">The sequence shown here is derived from an EMBL/GenBank/DDBJ whole genome shotgun (WGS) entry which is preliminary data.</text>
</comment>
<evidence type="ECO:0000256" key="1">
    <source>
        <dbReference type="SAM" id="Phobius"/>
    </source>
</evidence>
<gene>
    <name evidence="2" type="ORF">LITE_LOCUS2571</name>
</gene>
<keyword evidence="3" id="KW-1185">Reference proteome</keyword>
<proteinExistence type="predicted"/>